<feature type="coiled-coil region" evidence="1">
    <location>
        <begin position="267"/>
        <end position="334"/>
    </location>
</feature>
<feature type="coiled-coil region" evidence="1">
    <location>
        <begin position="579"/>
        <end position="613"/>
    </location>
</feature>
<name>A0AAV1E4X3_OLDCO</name>
<reference evidence="3" key="1">
    <citation type="submission" date="2023-03" db="EMBL/GenBank/DDBJ databases">
        <authorList>
            <person name="Julca I."/>
        </authorList>
    </citation>
    <scope>NUCLEOTIDE SEQUENCE</scope>
</reference>
<feature type="compositionally biased region" description="Basic residues" evidence="2">
    <location>
        <begin position="121"/>
        <end position="138"/>
    </location>
</feature>
<evidence type="ECO:0000313" key="4">
    <source>
        <dbReference type="Proteomes" id="UP001161247"/>
    </source>
</evidence>
<evidence type="ECO:0000256" key="1">
    <source>
        <dbReference type="SAM" id="Coils"/>
    </source>
</evidence>
<evidence type="ECO:0000313" key="3">
    <source>
        <dbReference type="EMBL" id="CAI9115343.1"/>
    </source>
</evidence>
<feature type="compositionally biased region" description="Acidic residues" evidence="2">
    <location>
        <begin position="105"/>
        <end position="114"/>
    </location>
</feature>
<feature type="compositionally biased region" description="Polar residues" evidence="2">
    <location>
        <begin position="34"/>
        <end position="52"/>
    </location>
</feature>
<protein>
    <submittedName>
        <fullName evidence="3">OLC1v1016226C1</fullName>
    </submittedName>
</protein>
<gene>
    <name evidence="3" type="ORF">OLC1_LOCUS21890</name>
</gene>
<proteinExistence type="predicted"/>
<accession>A0AAV1E4X3</accession>
<evidence type="ECO:0000256" key="2">
    <source>
        <dbReference type="SAM" id="MobiDB-lite"/>
    </source>
</evidence>
<dbReference type="Proteomes" id="UP001161247">
    <property type="component" value="Chromosome 8"/>
</dbReference>
<feature type="coiled-coil region" evidence="1">
    <location>
        <begin position="647"/>
        <end position="674"/>
    </location>
</feature>
<dbReference type="EMBL" id="OX459125">
    <property type="protein sequence ID" value="CAI9115343.1"/>
    <property type="molecule type" value="Genomic_DNA"/>
</dbReference>
<dbReference type="AlphaFoldDB" id="A0AAV1E4X3"/>
<keyword evidence="4" id="KW-1185">Reference proteome</keyword>
<dbReference type="PANTHER" id="PTHR38394">
    <property type="entry name" value="NEUROFILAMENT LIGHT PROTEIN"/>
    <property type="match status" value="1"/>
</dbReference>
<dbReference type="PANTHER" id="PTHR38394:SF1">
    <property type="entry name" value="NEUROFILAMENT LIGHT PROTEIN"/>
    <property type="match status" value="1"/>
</dbReference>
<feature type="compositionally biased region" description="Acidic residues" evidence="2">
    <location>
        <begin position="190"/>
        <end position="203"/>
    </location>
</feature>
<keyword evidence="1" id="KW-0175">Coiled coil</keyword>
<organism evidence="3 4">
    <name type="scientific">Oldenlandia corymbosa var. corymbosa</name>
    <dbReference type="NCBI Taxonomy" id="529605"/>
    <lineage>
        <taxon>Eukaryota</taxon>
        <taxon>Viridiplantae</taxon>
        <taxon>Streptophyta</taxon>
        <taxon>Embryophyta</taxon>
        <taxon>Tracheophyta</taxon>
        <taxon>Spermatophyta</taxon>
        <taxon>Magnoliopsida</taxon>
        <taxon>eudicotyledons</taxon>
        <taxon>Gunneridae</taxon>
        <taxon>Pentapetalae</taxon>
        <taxon>asterids</taxon>
        <taxon>lamiids</taxon>
        <taxon>Gentianales</taxon>
        <taxon>Rubiaceae</taxon>
        <taxon>Rubioideae</taxon>
        <taxon>Spermacoceae</taxon>
        <taxon>Hedyotis-Oldenlandia complex</taxon>
        <taxon>Oldenlandia</taxon>
    </lineage>
</organism>
<sequence length="772" mass="85737">MDSLSMAENEDDMDSLFEGMVLFTTPTPADDAIPSTSVSALNSDHHCQSSQLEEGEEAHHPHHQKNNSLPSDSTSSTSAATPVPASVPLDENLFADLNLIGDKLPEEEEEEEEVKEDRNHGHPRRLISSSSRKKKRAAGLRIGYGRDVRADQHLDHDDQTQLPDTKLEDSIPIENEIDGAEQNQHQPPSQEEEEEVAEAEAEAEAASSLQSQDEEAKPSTTGTIEMRFEEIKGQIAQKLNAARQAISSVSAARKDAIKNRRKAAQLLSAASSKYIQLEKELEDAIETEDFEKAERLGDTLASADKHREVLLVALKDAESRCDDLESQMRVALESQIEVEEASASLLLQFSKDASINADLVLENAEALFSREMEKWTSSTEEVELKKLQLEIESHLMNEARSAIHDSIVHSTEDDQRERDILYKRREILAEELQKLYALVKLKEAEIVENDCKIETVESRIAGVVANFDEANSGLDEKYNILKSGLCQLDSEHHTLSQRKKQIDDDLSLEETRVTKVREISKISADEANVSREVVGLRKSLMQFALKFMENKMSLSKAEQQLTEDVSALRLDISAARTSLQELSSSKSSIQKELESLKQRLIFIDKRVPELEAEKKVAATARNFKEAARIATEAKALLTEKEGLGIKTEDAILQLQKLEEQIGNIVNKLEETEAQVLSKTKELEMARFHRLILVAEAAKAERSAALELGDVEEADALSAEADAAAAEASRLKLLYGYEDEDLSNQTGQFVPLELVSKLGVKQLAGLVTTSVDD</sequence>
<feature type="compositionally biased region" description="Low complexity" evidence="2">
    <location>
        <begin position="68"/>
        <end position="89"/>
    </location>
</feature>
<feature type="compositionally biased region" description="Basic and acidic residues" evidence="2">
    <location>
        <begin position="144"/>
        <end position="169"/>
    </location>
</feature>
<feature type="region of interest" description="Disordered" evidence="2">
    <location>
        <begin position="25"/>
        <end position="223"/>
    </location>
</feature>